<keyword evidence="1" id="KW-0812">Transmembrane</keyword>
<dbReference type="AlphaFoldDB" id="A0A2I0QRZ9"/>
<feature type="transmembrane region" description="Helical" evidence="1">
    <location>
        <begin position="112"/>
        <end position="131"/>
    </location>
</feature>
<evidence type="ECO:0000313" key="2">
    <source>
        <dbReference type="EMBL" id="PKR77125.1"/>
    </source>
</evidence>
<accession>A0A2I0QRZ9</accession>
<feature type="transmembrane region" description="Helical" evidence="1">
    <location>
        <begin position="89"/>
        <end position="106"/>
    </location>
</feature>
<keyword evidence="1" id="KW-0472">Membrane</keyword>
<feature type="transmembrane region" description="Helical" evidence="1">
    <location>
        <begin position="61"/>
        <end position="77"/>
    </location>
</feature>
<dbReference type="RefSeq" id="WP_101331928.1">
    <property type="nucleotide sequence ID" value="NZ_PJNH01000003.1"/>
</dbReference>
<name>A0A2I0QRZ9_9BACI</name>
<protein>
    <submittedName>
        <fullName evidence="2">Uncharacterized protein</fullName>
    </submittedName>
</protein>
<keyword evidence="3" id="KW-1185">Reference proteome</keyword>
<dbReference type="EMBL" id="PJNH01000003">
    <property type="protein sequence ID" value="PKR77125.1"/>
    <property type="molecule type" value="Genomic_DNA"/>
</dbReference>
<sequence length="137" mass="15267">MLLISVSILVIFITFMNLMRNLNFRSYSGMEGMVLTMAFSTFFGLTIGFTTIIIIKDLFSAFLFAMVLSIAIGFIYGKKFSSIGQVEGMISGVMAAMMATMMGAMLSIHEQIITLIIFLFMLTIASYLVVIKKRVHD</sequence>
<feature type="transmembrane region" description="Helical" evidence="1">
    <location>
        <begin position="6"/>
        <end position="22"/>
    </location>
</feature>
<gene>
    <name evidence="2" type="ORF">CEY16_10285</name>
</gene>
<comment type="caution">
    <text evidence="2">The sequence shown here is derived from an EMBL/GenBank/DDBJ whole genome shotgun (WGS) entry which is preliminary data.</text>
</comment>
<keyword evidence="1" id="KW-1133">Transmembrane helix</keyword>
<reference evidence="2 3" key="1">
    <citation type="submission" date="2017-06" db="EMBL/GenBank/DDBJ databases">
        <title>the draft geome sequence of Illustriluteabacillus marina B3227.</title>
        <authorList>
            <person name="He R.-H."/>
            <person name="Du Z.-J."/>
        </authorList>
    </citation>
    <scope>NUCLEOTIDE SEQUENCE [LARGE SCALE GENOMIC DNA]</scope>
    <source>
        <strain evidence="2 3">B3227</strain>
    </source>
</reference>
<proteinExistence type="predicted"/>
<organism evidence="2 3">
    <name type="scientific">Halalkalibacillus sediminis</name>
    <dbReference type="NCBI Taxonomy" id="2018042"/>
    <lineage>
        <taxon>Bacteria</taxon>
        <taxon>Bacillati</taxon>
        <taxon>Bacillota</taxon>
        <taxon>Bacilli</taxon>
        <taxon>Bacillales</taxon>
        <taxon>Bacillaceae</taxon>
        <taxon>Halalkalibacillus</taxon>
    </lineage>
</organism>
<evidence type="ECO:0000313" key="3">
    <source>
        <dbReference type="Proteomes" id="UP000243524"/>
    </source>
</evidence>
<dbReference type="Proteomes" id="UP000243524">
    <property type="component" value="Unassembled WGS sequence"/>
</dbReference>
<feature type="transmembrane region" description="Helical" evidence="1">
    <location>
        <begin position="34"/>
        <end position="55"/>
    </location>
</feature>
<evidence type="ECO:0000256" key="1">
    <source>
        <dbReference type="SAM" id="Phobius"/>
    </source>
</evidence>